<comment type="function">
    <text evidence="2">Removal of H(2)O(2), oxidation of toxic reductants, biosynthesis and degradation of lignin, suberization, auxin catabolism, response to environmental stresses such as wounding, pathogen attack and oxidative stress. These functions might be dependent on each isozyme/isoform in each plant tissue.</text>
</comment>
<keyword evidence="11 15" id="KW-0408">Iron</keyword>
<comment type="cofactor">
    <cofactor evidence="15 18">
        <name>Ca(2+)</name>
        <dbReference type="ChEBI" id="CHEBI:29108"/>
    </cofactor>
    <text evidence="15 18">Binds 2 calcium ions per subunit.</text>
</comment>
<dbReference type="CDD" id="cd00693">
    <property type="entry name" value="secretory_peroxidase"/>
    <property type="match status" value="1"/>
</dbReference>
<keyword evidence="4 18" id="KW-0964">Secreted</keyword>
<evidence type="ECO:0000256" key="16">
    <source>
        <dbReference type="PIRSR" id="PIRSR600823-4"/>
    </source>
</evidence>
<feature type="chain" id="PRO_5035969704" description="Peroxidase" evidence="18">
    <location>
        <begin position="21"/>
        <end position="407"/>
    </location>
</feature>
<dbReference type="EMBL" id="LR999451">
    <property type="protein sequence ID" value="CAE5959224.1"/>
    <property type="molecule type" value="Genomic_DNA"/>
</dbReference>
<dbReference type="InterPro" id="IPR010255">
    <property type="entry name" value="Haem_peroxidase_sf"/>
</dbReference>
<comment type="cofactor">
    <cofactor evidence="15 18">
        <name>heme b</name>
        <dbReference type="ChEBI" id="CHEBI:60344"/>
    </cofactor>
    <text evidence="15 18">Binds 1 heme b (iron(II)-protoporphyrin IX) group per subunit.</text>
</comment>
<dbReference type="Gene3D" id="1.10.420.10">
    <property type="entry name" value="Peroxidase, domain 2"/>
    <property type="match status" value="1"/>
</dbReference>
<evidence type="ECO:0000256" key="12">
    <source>
        <dbReference type="ARBA" id="ARBA00023157"/>
    </source>
</evidence>
<dbReference type="GO" id="GO:0020037">
    <property type="term" value="F:heme binding"/>
    <property type="evidence" value="ECO:0007669"/>
    <property type="project" value="UniProtKB-UniRule"/>
</dbReference>
<feature type="binding site" evidence="15">
    <location>
        <position position="84"/>
    </location>
    <ligand>
        <name>Ca(2+)</name>
        <dbReference type="ChEBI" id="CHEBI:29108"/>
        <label>1</label>
    </ligand>
</feature>
<evidence type="ECO:0000256" key="18">
    <source>
        <dbReference type="RuleBase" id="RU362060"/>
    </source>
</evidence>
<comment type="subcellular location">
    <subcellularLocation>
        <location evidence="18">Secreted</location>
    </subcellularLocation>
</comment>
<feature type="signal peptide" evidence="18">
    <location>
        <begin position="1"/>
        <end position="20"/>
    </location>
</feature>
<feature type="binding site" evidence="15">
    <location>
        <position position="232"/>
    </location>
    <ligand>
        <name>Ca(2+)</name>
        <dbReference type="ChEBI" id="CHEBI:29108"/>
        <label>2</label>
    </ligand>
</feature>
<evidence type="ECO:0000256" key="1">
    <source>
        <dbReference type="ARBA" id="ARBA00000189"/>
    </source>
</evidence>
<keyword evidence="22" id="KW-1185">Reference proteome</keyword>
<feature type="binding site" evidence="15">
    <location>
        <position position="229"/>
    </location>
    <ligand>
        <name>Ca(2+)</name>
        <dbReference type="ChEBI" id="CHEBI:29108"/>
        <label>2</label>
    </ligand>
</feature>
<feature type="binding site" evidence="15">
    <location>
        <position position="68"/>
    </location>
    <ligand>
        <name>Ca(2+)</name>
        <dbReference type="ChEBI" id="CHEBI:29108"/>
        <label>1</label>
    </ligand>
</feature>
<feature type="disulfide bond" evidence="17">
    <location>
        <begin position="194"/>
        <end position="218"/>
    </location>
</feature>
<keyword evidence="13 18" id="KW-0376">Hydrogen peroxide</keyword>
<evidence type="ECO:0000256" key="2">
    <source>
        <dbReference type="ARBA" id="ARBA00002322"/>
    </source>
</evidence>
<evidence type="ECO:0000256" key="9">
    <source>
        <dbReference type="ARBA" id="ARBA00022837"/>
    </source>
</evidence>
<gene>
    <name evidence="21" type="ORF">AARE701A_LOCUS2761</name>
</gene>
<dbReference type="GO" id="GO:0045927">
    <property type="term" value="P:positive regulation of growth"/>
    <property type="evidence" value="ECO:0007669"/>
    <property type="project" value="InterPro"/>
</dbReference>
<keyword evidence="6 18" id="KW-0349">Heme</keyword>
<protein>
    <recommendedName>
        <fullName evidence="3 18">Peroxidase</fullName>
        <ecNumber evidence="3 18">1.11.1.7</ecNumber>
    </recommendedName>
</protein>
<feature type="disulfide bond" evidence="17">
    <location>
        <begin position="64"/>
        <end position="69"/>
    </location>
</feature>
<keyword evidence="10 18" id="KW-0560">Oxidoreductase</keyword>
<dbReference type="GO" id="GO:0006979">
    <property type="term" value="P:response to oxidative stress"/>
    <property type="evidence" value="ECO:0007669"/>
    <property type="project" value="UniProtKB-UniRule"/>
</dbReference>
<dbReference type="PRINTS" id="PR00458">
    <property type="entry name" value="PEROXIDASE"/>
</dbReference>
<evidence type="ECO:0000256" key="3">
    <source>
        <dbReference type="ARBA" id="ARBA00012313"/>
    </source>
</evidence>
<evidence type="ECO:0000256" key="17">
    <source>
        <dbReference type="PIRSR" id="PIRSR600823-5"/>
    </source>
</evidence>
<dbReference type="PROSITE" id="PS50873">
    <property type="entry name" value="PEROXIDASE_4"/>
    <property type="match status" value="1"/>
</dbReference>
<comment type="catalytic activity">
    <reaction evidence="1 18">
        <text>2 a phenolic donor + H2O2 = 2 a phenolic radical donor + 2 H2O</text>
        <dbReference type="Rhea" id="RHEA:56136"/>
        <dbReference type="ChEBI" id="CHEBI:15377"/>
        <dbReference type="ChEBI" id="CHEBI:16240"/>
        <dbReference type="ChEBI" id="CHEBI:139520"/>
        <dbReference type="ChEBI" id="CHEBI:139521"/>
        <dbReference type="EC" id="1.11.1.7"/>
    </reaction>
</comment>
<dbReference type="PANTHER" id="PTHR31517">
    <property type="match status" value="1"/>
</dbReference>
<sequence>MRAITTSFFIFCFLVPSILAQLRHRFYDATCPLAEEFVAQVVSKHMEFSGNITAALLRMQYQDCFVNGCDASLLIDSTSERPSEKSARQNANLRFFEIIDEIKKVVESACPKTVSCADILALATRESIRYAGVQGFQVRTGRRDGLRSNPSDVNLPGPTSSMRFVINEFIAKGMTVEDMVALIGGGHSVGVAHCSAFQDRLKDPAMDPTLKAKLNKTCSGPNDPSVYMDPRTPSHVDNGIYSQIINQKGILRIDQDMGRNVNTLLTVPQIKAEMEKTLQWLVPVATNTTKSPNQKTIQLSSGSHNPSLGSPLLTTEDQEMLRDVSKRRKTPGISKSQEFETVAKTRLCKHHRLSKSSSHSPMMGEMMKNKKDTFSTRRPSSVPIIDFDIDRMKALDVIDRVDTIRSL</sequence>
<feature type="binding site" evidence="15">
    <location>
        <position position="63"/>
    </location>
    <ligand>
        <name>Ca(2+)</name>
        <dbReference type="ChEBI" id="CHEBI:29108"/>
        <label>1</label>
    </ligand>
</feature>
<dbReference type="InterPro" id="IPR002016">
    <property type="entry name" value="Haem_peroxidase"/>
</dbReference>
<organism evidence="21 22">
    <name type="scientific">Arabidopsis arenosa</name>
    <name type="common">Sand rock-cress</name>
    <name type="synonym">Cardaminopsis arenosa</name>
    <dbReference type="NCBI Taxonomy" id="38785"/>
    <lineage>
        <taxon>Eukaryota</taxon>
        <taxon>Viridiplantae</taxon>
        <taxon>Streptophyta</taxon>
        <taxon>Embryophyta</taxon>
        <taxon>Tracheophyta</taxon>
        <taxon>Spermatophyta</taxon>
        <taxon>Magnoliopsida</taxon>
        <taxon>eudicotyledons</taxon>
        <taxon>Gunneridae</taxon>
        <taxon>Pentapetalae</taxon>
        <taxon>rosids</taxon>
        <taxon>malvids</taxon>
        <taxon>Brassicales</taxon>
        <taxon>Brassicaceae</taxon>
        <taxon>Camelineae</taxon>
        <taxon>Arabidopsis</taxon>
    </lineage>
</organism>
<evidence type="ECO:0000256" key="11">
    <source>
        <dbReference type="ARBA" id="ARBA00023004"/>
    </source>
</evidence>
<feature type="binding site" evidence="14">
    <location>
        <position position="156"/>
    </location>
    <ligand>
        <name>substrate</name>
    </ligand>
</feature>
<dbReference type="InterPro" id="IPR033905">
    <property type="entry name" value="Secretory_peroxidase"/>
</dbReference>
<evidence type="ECO:0000256" key="7">
    <source>
        <dbReference type="ARBA" id="ARBA00022723"/>
    </source>
</evidence>
<feature type="binding site" evidence="15">
    <location>
        <position position="72"/>
    </location>
    <ligand>
        <name>Ca(2+)</name>
        <dbReference type="ChEBI" id="CHEBI:29108"/>
        <label>1</label>
    </ligand>
</feature>
<reference evidence="21" key="1">
    <citation type="submission" date="2021-01" db="EMBL/GenBank/DDBJ databases">
        <authorList>
            <person name="Bezrukov I."/>
        </authorList>
    </citation>
    <scope>NUCLEOTIDE SEQUENCE</scope>
</reference>
<evidence type="ECO:0000313" key="21">
    <source>
        <dbReference type="EMBL" id="CAE5959224.1"/>
    </source>
</evidence>
<evidence type="ECO:0000256" key="4">
    <source>
        <dbReference type="ARBA" id="ARBA00022525"/>
    </source>
</evidence>
<evidence type="ECO:0000256" key="13">
    <source>
        <dbReference type="ARBA" id="ARBA00023324"/>
    </source>
</evidence>
<dbReference type="PANTHER" id="PTHR31517:SF59">
    <property type="entry name" value="PEROXIDASE"/>
    <property type="match status" value="1"/>
</dbReference>
<dbReference type="PRINTS" id="PR00461">
    <property type="entry name" value="PLPEROXIDASE"/>
</dbReference>
<feature type="binding site" description="axial binding residue" evidence="15">
    <location>
        <position position="187"/>
    </location>
    <ligand>
        <name>heme b</name>
        <dbReference type="ChEBI" id="CHEBI:60344"/>
    </ligand>
    <ligandPart>
        <name>Fe</name>
        <dbReference type="ChEBI" id="CHEBI:18248"/>
    </ligandPart>
</feature>
<dbReference type="Proteomes" id="UP000682877">
    <property type="component" value="Chromosome 1"/>
</dbReference>
<dbReference type="EC" id="1.11.1.7" evidence="3 18"/>
<keyword evidence="9 15" id="KW-0106">Calcium</keyword>
<evidence type="ECO:0000256" key="8">
    <source>
        <dbReference type="ARBA" id="ARBA00022729"/>
    </source>
</evidence>
<keyword evidence="8 18" id="KW-0732">Signal</keyword>
<dbReference type="AlphaFoldDB" id="A0A8S1ZH75"/>
<dbReference type="GO" id="GO:0140825">
    <property type="term" value="F:lactoperoxidase activity"/>
    <property type="evidence" value="ECO:0007669"/>
    <property type="project" value="UniProtKB-EC"/>
</dbReference>
<evidence type="ECO:0000256" key="10">
    <source>
        <dbReference type="ARBA" id="ARBA00023002"/>
    </source>
</evidence>
<dbReference type="InterPro" id="IPR000823">
    <property type="entry name" value="Peroxidase_pln"/>
</dbReference>
<evidence type="ECO:0000259" key="20">
    <source>
        <dbReference type="PROSITE" id="PS50873"/>
    </source>
</evidence>
<proteinExistence type="inferred from homology"/>
<feature type="binding site" evidence="15">
    <location>
        <position position="237"/>
    </location>
    <ligand>
        <name>Ca(2+)</name>
        <dbReference type="ChEBI" id="CHEBI:29108"/>
        <label>2</label>
    </ligand>
</feature>
<evidence type="ECO:0000256" key="14">
    <source>
        <dbReference type="PIRSR" id="PIRSR600823-2"/>
    </source>
</evidence>
<dbReference type="Gene3D" id="1.10.520.10">
    <property type="match status" value="1"/>
</dbReference>
<feature type="region of interest" description="Disordered" evidence="19">
    <location>
        <begin position="289"/>
        <end position="312"/>
    </location>
</feature>
<dbReference type="GO" id="GO:0046872">
    <property type="term" value="F:metal ion binding"/>
    <property type="evidence" value="ECO:0007669"/>
    <property type="project" value="UniProtKB-UniRule"/>
</dbReference>
<comment type="similarity">
    <text evidence="18">Belongs to the peroxidase family. Classical plant (class III) peroxidase subfamily.</text>
</comment>
<feature type="domain" description="Plant heme peroxidase family profile" evidence="20">
    <location>
        <begin position="21"/>
        <end position="263"/>
    </location>
</feature>
<keyword evidence="12 17" id="KW-1015">Disulfide bond</keyword>
<keyword evidence="7 15" id="KW-0479">Metal-binding</keyword>
<feature type="site" description="Transition state stabilizer" evidence="16">
    <location>
        <position position="58"/>
    </location>
</feature>
<evidence type="ECO:0000256" key="6">
    <source>
        <dbReference type="ARBA" id="ARBA00022617"/>
    </source>
</evidence>
<keyword evidence="5 18" id="KW-0575">Peroxidase</keyword>
<dbReference type="GO" id="GO:0042744">
    <property type="term" value="P:hydrogen peroxide catabolic process"/>
    <property type="evidence" value="ECO:0007669"/>
    <property type="project" value="UniProtKB-KW"/>
</dbReference>
<evidence type="ECO:0000256" key="19">
    <source>
        <dbReference type="SAM" id="MobiDB-lite"/>
    </source>
</evidence>
<evidence type="ECO:0000256" key="15">
    <source>
        <dbReference type="PIRSR" id="PIRSR600823-3"/>
    </source>
</evidence>
<feature type="binding site" evidence="15">
    <location>
        <position position="70"/>
    </location>
    <ligand>
        <name>Ca(2+)</name>
        <dbReference type="ChEBI" id="CHEBI:29108"/>
        <label>1</label>
    </ligand>
</feature>
<dbReference type="SUPFAM" id="SSF48113">
    <property type="entry name" value="Heme-dependent peroxidases"/>
    <property type="match status" value="1"/>
</dbReference>
<feature type="disulfide bond" evidence="17">
    <location>
        <begin position="31"/>
        <end position="110"/>
    </location>
</feature>
<accession>A0A8S1ZH75</accession>
<evidence type="ECO:0000313" key="22">
    <source>
        <dbReference type="Proteomes" id="UP000682877"/>
    </source>
</evidence>
<evidence type="ECO:0000256" key="5">
    <source>
        <dbReference type="ARBA" id="ARBA00022559"/>
    </source>
</evidence>
<feature type="binding site" evidence="15">
    <location>
        <position position="66"/>
    </location>
    <ligand>
        <name>Ca(2+)</name>
        <dbReference type="ChEBI" id="CHEBI:29108"/>
        <label>1</label>
    </ligand>
</feature>
<dbReference type="Pfam" id="PF00141">
    <property type="entry name" value="peroxidase"/>
    <property type="match status" value="1"/>
</dbReference>
<name>A0A8S1ZH75_ARAAE</name>
<dbReference type="GO" id="GO:0005576">
    <property type="term" value="C:extracellular region"/>
    <property type="evidence" value="ECO:0007669"/>
    <property type="project" value="UniProtKB-SubCell"/>
</dbReference>